<dbReference type="Proteomes" id="UP000829494">
    <property type="component" value="Plasmid pSRIMR7"/>
</dbReference>
<dbReference type="EMBL" id="CP094299">
    <property type="protein sequence ID" value="UNZ08820.1"/>
    <property type="molecule type" value="Genomic_DNA"/>
</dbReference>
<keyword evidence="6" id="KW-1185">Reference proteome</keyword>
<protein>
    <submittedName>
        <fullName evidence="5">Transcriptional regulator NarP</fullName>
    </submittedName>
</protein>
<evidence type="ECO:0000313" key="6">
    <source>
        <dbReference type="Proteomes" id="UP000829494"/>
    </source>
</evidence>
<dbReference type="InterPro" id="IPR000792">
    <property type="entry name" value="Tscrpt_reg_LuxR_C"/>
</dbReference>
<organism evidence="5 6">
    <name type="scientific">Streptomyces rimosus subsp. rimosus</name>
    <dbReference type="NCBI Taxonomy" id="132474"/>
    <lineage>
        <taxon>Bacteria</taxon>
        <taxon>Bacillati</taxon>
        <taxon>Actinomycetota</taxon>
        <taxon>Actinomycetes</taxon>
        <taxon>Kitasatosporales</taxon>
        <taxon>Streptomycetaceae</taxon>
        <taxon>Streptomyces</taxon>
    </lineage>
</organism>
<dbReference type="CDD" id="cd06170">
    <property type="entry name" value="LuxR_C_like"/>
    <property type="match status" value="1"/>
</dbReference>
<dbReference type="Gene3D" id="1.10.10.10">
    <property type="entry name" value="Winged helix-like DNA-binding domain superfamily/Winged helix DNA-binding domain"/>
    <property type="match status" value="1"/>
</dbReference>
<gene>
    <name evidence="5" type="ORF">SRIMR7_42380</name>
</gene>
<evidence type="ECO:0000256" key="1">
    <source>
        <dbReference type="ARBA" id="ARBA00023015"/>
    </source>
</evidence>
<dbReference type="PROSITE" id="PS50043">
    <property type="entry name" value="HTH_LUXR_2"/>
    <property type="match status" value="1"/>
</dbReference>
<evidence type="ECO:0000256" key="3">
    <source>
        <dbReference type="ARBA" id="ARBA00023163"/>
    </source>
</evidence>
<proteinExistence type="predicted"/>
<dbReference type="SUPFAM" id="SSF52540">
    <property type="entry name" value="P-loop containing nucleoside triphosphate hydrolases"/>
    <property type="match status" value="1"/>
</dbReference>
<reference evidence="5 6" key="1">
    <citation type="submission" date="2022-03" db="EMBL/GenBank/DDBJ databases">
        <title>Complete genome of Streptomyces rimosus ssp. rimosus R7 (=ATCC 10970).</title>
        <authorList>
            <person name="Beganovic S."/>
            <person name="Ruckert C."/>
            <person name="Busche T."/>
            <person name="Kalinowski J."/>
            <person name="Wittmann C."/>
        </authorList>
    </citation>
    <scope>NUCLEOTIDE SEQUENCE [LARGE SCALE GENOMIC DNA]</scope>
    <source>
        <strain evidence="5 6">R7</strain>
        <plasmid evidence="5 6">pSRIMR7</plasmid>
    </source>
</reference>
<evidence type="ECO:0000256" key="2">
    <source>
        <dbReference type="ARBA" id="ARBA00023125"/>
    </source>
</evidence>
<geneLocation type="plasmid" evidence="5 6">
    <name>pSRIMR7</name>
</geneLocation>
<dbReference type="InterPro" id="IPR036388">
    <property type="entry name" value="WH-like_DNA-bd_sf"/>
</dbReference>
<accession>A0ABY3ZH73</accession>
<dbReference type="PANTHER" id="PTHR44688">
    <property type="entry name" value="DNA-BINDING TRANSCRIPTIONAL ACTIVATOR DEVR_DOSR"/>
    <property type="match status" value="1"/>
</dbReference>
<name>A0ABY3ZH73_STRRM</name>
<evidence type="ECO:0000313" key="5">
    <source>
        <dbReference type="EMBL" id="UNZ08820.1"/>
    </source>
</evidence>
<sequence>MRALLEYVRRGGSSLLVLNGPPGVGKTRLLRACRSLAAGMGFHVTGGPSGPESGARGAQQWARCRHTPVVRGGYPARRTSAARPVLMIADGTGHPAAEGAGAAGLRGDGHGAPVLWIVTRRPGDRGAGSMPAGPTAGAHTELVSLGPLPGPAASQLAGDLLGVPPAASLGPLVRSASGHPRLVVELLLGMLEEGSVRIADGAAHLVRDELPARLRARVALTLEEYSGACRQLLRVAAVLGGELECDVLAAVLRTSPSDLLPVLEEAYTTGMLGSDCGRTAFCHELARRVVAASVPASLRRALREEADRVRPAAPVAAAEAPVGGGTPAGCAVLNERQSHVVALVRAGLTNRQIASQLGMSPHTVNYHLRKLFTRFGVRSRIGLLRAVEEGRDAVPPVVSSGQ</sequence>
<dbReference type="PANTHER" id="PTHR44688:SF16">
    <property type="entry name" value="DNA-BINDING TRANSCRIPTIONAL ACTIVATOR DEVR_DOSR"/>
    <property type="match status" value="1"/>
</dbReference>
<feature type="domain" description="HTH luxR-type" evidence="4">
    <location>
        <begin position="326"/>
        <end position="391"/>
    </location>
</feature>
<keyword evidence="1" id="KW-0805">Transcription regulation</keyword>
<evidence type="ECO:0000259" key="4">
    <source>
        <dbReference type="PROSITE" id="PS50043"/>
    </source>
</evidence>
<dbReference type="SMART" id="SM00421">
    <property type="entry name" value="HTH_LUXR"/>
    <property type="match status" value="1"/>
</dbReference>
<keyword evidence="3" id="KW-0804">Transcription</keyword>
<dbReference type="InterPro" id="IPR016032">
    <property type="entry name" value="Sig_transdc_resp-reg_C-effctor"/>
</dbReference>
<keyword evidence="2" id="KW-0238">DNA-binding</keyword>
<dbReference type="PRINTS" id="PR00038">
    <property type="entry name" value="HTHLUXR"/>
</dbReference>
<dbReference type="SUPFAM" id="SSF46894">
    <property type="entry name" value="C-terminal effector domain of the bipartite response regulators"/>
    <property type="match status" value="1"/>
</dbReference>
<dbReference type="InterPro" id="IPR027417">
    <property type="entry name" value="P-loop_NTPase"/>
</dbReference>
<dbReference type="Pfam" id="PF00196">
    <property type="entry name" value="GerE"/>
    <property type="match status" value="1"/>
</dbReference>
<keyword evidence="5" id="KW-0614">Plasmid</keyword>